<dbReference type="PIRSF" id="PIRSF032131">
    <property type="entry name" value="UCP032131"/>
    <property type="match status" value="1"/>
</dbReference>
<name>A0ABS6IIC7_9HYPH</name>
<organism evidence="1 2">
    <name type="scientific">Reyranella humidisoli</name>
    <dbReference type="NCBI Taxonomy" id="2849149"/>
    <lineage>
        <taxon>Bacteria</taxon>
        <taxon>Pseudomonadati</taxon>
        <taxon>Pseudomonadota</taxon>
        <taxon>Alphaproteobacteria</taxon>
        <taxon>Hyphomicrobiales</taxon>
        <taxon>Reyranellaceae</taxon>
        <taxon>Reyranella</taxon>
    </lineage>
</organism>
<dbReference type="RefSeq" id="WP_216959671.1">
    <property type="nucleotide sequence ID" value="NZ_JAHOPB010000001.1"/>
</dbReference>
<dbReference type="EMBL" id="JAHOPB010000001">
    <property type="protein sequence ID" value="MBU8874344.1"/>
    <property type="molecule type" value="Genomic_DNA"/>
</dbReference>
<protein>
    <submittedName>
        <fullName evidence="1">DUF1178 family protein</fullName>
    </submittedName>
</protein>
<proteinExistence type="predicted"/>
<evidence type="ECO:0000313" key="2">
    <source>
        <dbReference type="Proteomes" id="UP000727907"/>
    </source>
</evidence>
<evidence type="ECO:0000313" key="1">
    <source>
        <dbReference type="EMBL" id="MBU8874344.1"/>
    </source>
</evidence>
<gene>
    <name evidence="1" type="ORF">KQ910_11250</name>
</gene>
<sequence>MILYRLRCAKGHEFDSWFKDSKTYERQEKKSLIGCAVCGTAKVERALMAPRIGKKGKDAALPAAVEAPAEAAAPSAEQQQQMAALARHMPKELREALLKVRAEVEKNCEHVGDKFADEARKIHYGESDKRGIYGETSDEEAEALAEEGIEFGRLPWIPRGN</sequence>
<comment type="caution">
    <text evidence="1">The sequence shown here is derived from an EMBL/GenBank/DDBJ whole genome shotgun (WGS) entry which is preliminary data.</text>
</comment>
<accession>A0ABS6IIC7</accession>
<reference evidence="1 2" key="1">
    <citation type="submission" date="2021-06" db="EMBL/GenBank/DDBJ databases">
        <authorList>
            <person name="Lee D.H."/>
        </authorList>
    </citation>
    <scope>NUCLEOTIDE SEQUENCE [LARGE SCALE GENOMIC DNA]</scope>
    <source>
        <strain evidence="1 2">MMS21-HV4-11</strain>
    </source>
</reference>
<keyword evidence="2" id="KW-1185">Reference proteome</keyword>
<dbReference type="Pfam" id="PF06676">
    <property type="entry name" value="DUF1178"/>
    <property type="match status" value="1"/>
</dbReference>
<dbReference type="Proteomes" id="UP000727907">
    <property type="component" value="Unassembled WGS sequence"/>
</dbReference>
<dbReference type="InterPro" id="IPR009562">
    <property type="entry name" value="DUF1178"/>
</dbReference>